<evidence type="ECO:0000313" key="4">
    <source>
        <dbReference type="Proteomes" id="UP001177003"/>
    </source>
</evidence>
<organism evidence="3 4">
    <name type="scientific">Lactuca saligna</name>
    <name type="common">Willowleaf lettuce</name>
    <dbReference type="NCBI Taxonomy" id="75948"/>
    <lineage>
        <taxon>Eukaryota</taxon>
        <taxon>Viridiplantae</taxon>
        <taxon>Streptophyta</taxon>
        <taxon>Embryophyta</taxon>
        <taxon>Tracheophyta</taxon>
        <taxon>Spermatophyta</taxon>
        <taxon>Magnoliopsida</taxon>
        <taxon>eudicotyledons</taxon>
        <taxon>Gunneridae</taxon>
        <taxon>Pentapetalae</taxon>
        <taxon>asterids</taxon>
        <taxon>campanulids</taxon>
        <taxon>Asterales</taxon>
        <taxon>Asteraceae</taxon>
        <taxon>Cichorioideae</taxon>
        <taxon>Cichorieae</taxon>
        <taxon>Lactucinae</taxon>
        <taxon>Lactuca</taxon>
    </lineage>
</organism>
<reference evidence="3" key="1">
    <citation type="submission" date="2023-04" db="EMBL/GenBank/DDBJ databases">
        <authorList>
            <person name="Vijverberg K."/>
            <person name="Xiong W."/>
            <person name="Schranz E."/>
        </authorList>
    </citation>
    <scope>NUCLEOTIDE SEQUENCE</scope>
</reference>
<evidence type="ECO:0000313" key="3">
    <source>
        <dbReference type="EMBL" id="CAI9284500.1"/>
    </source>
</evidence>
<dbReference type="EMBL" id="OX465081">
    <property type="protein sequence ID" value="CAI9284500.1"/>
    <property type="molecule type" value="Genomic_DNA"/>
</dbReference>
<sequence length="189" mass="21470">MAQPLVGLCLQPSRKDSNNNPRHSGGYGGRRSKRVGWRPVVGGIKMEVTAGDGLIRVTVYIGEHNWSPNYRRHMDENHSNGVTNEDMAINLLQTLLELYLIWKDFQDQLCELRRIVDRDLDAMNREVNDVRAGQLDISNVVADLKNHFVSLQGAYVKMVFKHNKRKKLMYCVGIVGVVTASVVTYLVFQ</sequence>
<keyword evidence="4" id="KW-1185">Reference proteome</keyword>
<evidence type="ECO:0000256" key="2">
    <source>
        <dbReference type="SAM" id="Phobius"/>
    </source>
</evidence>
<accession>A0AA36E7U5</accession>
<feature type="region of interest" description="Disordered" evidence="1">
    <location>
        <begin position="10"/>
        <end position="32"/>
    </location>
</feature>
<dbReference type="AlphaFoldDB" id="A0AA36E7U5"/>
<protein>
    <submittedName>
        <fullName evidence="3">Uncharacterized protein</fullName>
    </submittedName>
</protein>
<name>A0AA36E7U5_LACSI</name>
<keyword evidence="2" id="KW-0812">Transmembrane</keyword>
<dbReference type="Proteomes" id="UP001177003">
    <property type="component" value="Chromosome 5"/>
</dbReference>
<keyword evidence="2" id="KW-0472">Membrane</keyword>
<evidence type="ECO:0000256" key="1">
    <source>
        <dbReference type="SAM" id="MobiDB-lite"/>
    </source>
</evidence>
<proteinExistence type="predicted"/>
<keyword evidence="2" id="KW-1133">Transmembrane helix</keyword>
<gene>
    <name evidence="3" type="ORF">LSALG_LOCUS24023</name>
</gene>
<feature type="transmembrane region" description="Helical" evidence="2">
    <location>
        <begin position="168"/>
        <end position="188"/>
    </location>
</feature>